<dbReference type="PANTHER" id="PTHR47331">
    <property type="entry name" value="PHD-TYPE DOMAIN-CONTAINING PROTEIN"/>
    <property type="match status" value="1"/>
</dbReference>
<proteinExistence type="predicted"/>
<dbReference type="STRING" id="50429.A0A2B4S8X7"/>
<protein>
    <submittedName>
        <fullName evidence="1">Uncharacterized protein</fullName>
    </submittedName>
</protein>
<reference evidence="2" key="1">
    <citation type="journal article" date="2017" name="bioRxiv">
        <title>Comparative analysis of the genomes of Stylophora pistillata and Acropora digitifera provides evidence for extensive differences between species of corals.</title>
        <authorList>
            <person name="Voolstra C.R."/>
            <person name="Li Y."/>
            <person name="Liew Y.J."/>
            <person name="Baumgarten S."/>
            <person name="Zoccola D."/>
            <person name="Flot J.-F."/>
            <person name="Tambutte S."/>
            <person name="Allemand D."/>
            <person name="Aranda M."/>
        </authorList>
    </citation>
    <scope>NUCLEOTIDE SEQUENCE [LARGE SCALE GENOMIC DNA]</scope>
</reference>
<evidence type="ECO:0000313" key="2">
    <source>
        <dbReference type="Proteomes" id="UP000225706"/>
    </source>
</evidence>
<dbReference type="PANTHER" id="PTHR47331:SF1">
    <property type="entry name" value="GAG-LIKE PROTEIN"/>
    <property type="match status" value="1"/>
</dbReference>
<accession>A0A2B4S8X7</accession>
<dbReference type="AlphaFoldDB" id="A0A2B4S8X7"/>
<keyword evidence="2" id="KW-1185">Reference proteome</keyword>
<comment type="caution">
    <text evidence="1">The sequence shown here is derived from an EMBL/GenBank/DDBJ whole genome shotgun (WGS) entry which is preliminary data.</text>
</comment>
<dbReference type="EMBL" id="LSMT01000161">
    <property type="protein sequence ID" value="PFX25047.1"/>
    <property type="molecule type" value="Genomic_DNA"/>
</dbReference>
<name>A0A2B4S8X7_STYPI</name>
<organism evidence="1 2">
    <name type="scientific">Stylophora pistillata</name>
    <name type="common">Smooth cauliflower coral</name>
    <dbReference type="NCBI Taxonomy" id="50429"/>
    <lineage>
        <taxon>Eukaryota</taxon>
        <taxon>Metazoa</taxon>
        <taxon>Cnidaria</taxon>
        <taxon>Anthozoa</taxon>
        <taxon>Hexacorallia</taxon>
        <taxon>Scleractinia</taxon>
        <taxon>Astrocoeniina</taxon>
        <taxon>Pocilloporidae</taxon>
        <taxon>Stylophora</taxon>
    </lineage>
</organism>
<dbReference type="Proteomes" id="UP000225706">
    <property type="component" value="Unassembled WGS sequence"/>
</dbReference>
<gene>
    <name evidence="1" type="ORF">AWC38_SpisGene10323</name>
</gene>
<evidence type="ECO:0000313" key="1">
    <source>
        <dbReference type="EMBL" id="PFX25047.1"/>
    </source>
</evidence>
<dbReference type="OrthoDB" id="5985080at2759"/>
<sequence>MFRWGQWRHVDTCANPADIASRGAKGSELHKLERWLNGPKFLWMEEEKWPEQPSQLPELPLDDTECRKCPGRANVIVRGKNLEPLLSRFSSWDRLRNAIAWLEPFKKYLVGLLIKDPDSIPKGPLTVSEVIAAESVIIKAVQHEAFPAELAVSLKVFLGTPYSHIALAREHFFSAKKSRTPPYLSWTPLRLRPVISL</sequence>